<comment type="caution">
    <text evidence="2">The sequence shown here is derived from an EMBL/GenBank/DDBJ whole genome shotgun (WGS) entry which is preliminary data.</text>
</comment>
<evidence type="ECO:0000313" key="3">
    <source>
        <dbReference type="Proteomes" id="UP001642464"/>
    </source>
</evidence>
<name>A0ABP0QUE7_9DINO</name>
<reference evidence="2 3" key="1">
    <citation type="submission" date="2024-02" db="EMBL/GenBank/DDBJ databases">
        <authorList>
            <person name="Chen Y."/>
            <person name="Shah S."/>
            <person name="Dougan E. K."/>
            <person name="Thang M."/>
            <person name="Chan C."/>
        </authorList>
    </citation>
    <scope>NUCLEOTIDE SEQUENCE [LARGE SCALE GENOMIC DNA]</scope>
</reference>
<sequence length="579" mass="62814">MSMEQVQNKVDLLVTDKAMDADKNGIKFDRVKVAAGQSCGGDGEVPVLTVGKVSDLMKRRPKGSDQATDGQDDEGQAEVAEQENAEEKDKEEKWFDAVAQSAQAKRQLGSFLDKKKSAMVTLRNSMKEVLGLARAACPASEPPFATEMKILHTRLEALNIIHSGSPDEFEAYVTRLQEAAGPCHNYHKLHTLGASGIWIAQMQGVQSQEQLDETWRVVKAAAAHWDELMSACRTSSTDLRKALDLARGGSKKKSAGKAKAKPKAAGKKVSAMYQVFDFKDAVAIAEYTSPLPQEHNVSDPFIVRAKSLPTIFVGDGATPEQMNKLEAEMSSFEEKFQKSDLRFTTGKCQAALSKEGGEILSNRAAEILPSRHVLVPSGVPPASCYGSIAQHRNIQYEVSGCASIRLSNKGWREVVILKTEQVMSFLHDRNNRRKEEDRDKVTYGSAVGFACYLSDEDLLELVDAQPGSVQKGSLDAGDLLYTPAGVLVGERVGKDSDHYGYKMSFVCIGSNGDEVGIKTLRALQMEARDQGRTSPQLEELLKAIDEDNSKLTAAAAAAAGGGAVAPPQGVLVLMRSDLY</sequence>
<accession>A0ABP0QUE7</accession>
<keyword evidence="3" id="KW-1185">Reference proteome</keyword>
<dbReference type="Proteomes" id="UP001642464">
    <property type="component" value="Unassembled WGS sequence"/>
</dbReference>
<feature type="compositionally biased region" description="Acidic residues" evidence="1">
    <location>
        <begin position="70"/>
        <end position="84"/>
    </location>
</feature>
<organism evidence="2 3">
    <name type="scientific">Durusdinium trenchii</name>
    <dbReference type="NCBI Taxonomy" id="1381693"/>
    <lineage>
        <taxon>Eukaryota</taxon>
        <taxon>Sar</taxon>
        <taxon>Alveolata</taxon>
        <taxon>Dinophyceae</taxon>
        <taxon>Suessiales</taxon>
        <taxon>Symbiodiniaceae</taxon>
        <taxon>Durusdinium</taxon>
    </lineage>
</organism>
<evidence type="ECO:0000313" key="2">
    <source>
        <dbReference type="EMBL" id="CAK9091030.1"/>
    </source>
</evidence>
<feature type="region of interest" description="Disordered" evidence="1">
    <location>
        <begin position="56"/>
        <end position="92"/>
    </location>
</feature>
<proteinExistence type="predicted"/>
<protein>
    <submittedName>
        <fullName evidence="2">Uncharacterized protein</fullName>
    </submittedName>
</protein>
<dbReference type="EMBL" id="CAXAMM010040088">
    <property type="protein sequence ID" value="CAK9091030.1"/>
    <property type="molecule type" value="Genomic_DNA"/>
</dbReference>
<evidence type="ECO:0000256" key="1">
    <source>
        <dbReference type="SAM" id="MobiDB-lite"/>
    </source>
</evidence>
<gene>
    <name evidence="2" type="ORF">SCF082_LOCUS42903</name>
</gene>